<dbReference type="Proteomes" id="UP000285908">
    <property type="component" value="Unassembled WGS sequence"/>
</dbReference>
<dbReference type="RefSeq" id="WP_127907906.1">
    <property type="nucleotide sequence ID" value="NZ_RQXX01000009.1"/>
</dbReference>
<comment type="caution">
    <text evidence="1">The sequence shown here is derived from an EMBL/GenBank/DDBJ whole genome shotgun (WGS) entry which is preliminary data.</text>
</comment>
<sequence length="67" mass="7291">MAEEWILDVLADLRAYAGEHDLPALAAHLDRVSRVAERELVLKAGECAIGAHEYDSGIRYRPDGSAG</sequence>
<dbReference type="OrthoDB" id="7659348at2"/>
<reference evidence="1 2" key="1">
    <citation type="submission" date="2018-11" db="EMBL/GenBank/DDBJ databases">
        <title>Mesobaculum littorinae gen. nov., sp. nov., isolated from Littorina scabra that represents a novel genus of the order Rhodobacteraceae.</title>
        <authorList>
            <person name="Li F."/>
        </authorList>
    </citation>
    <scope>NUCLEOTIDE SEQUENCE [LARGE SCALE GENOMIC DNA]</scope>
    <source>
        <strain evidence="1 2">M0103</strain>
    </source>
</reference>
<dbReference type="AlphaFoldDB" id="A0A438AD89"/>
<evidence type="ECO:0000313" key="1">
    <source>
        <dbReference type="EMBL" id="RVV96648.1"/>
    </source>
</evidence>
<gene>
    <name evidence="1" type="ORF">EKE94_17360</name>
</gene>
<name>A0A438AD89_9RHOB</name>
<organism evidence="1 2">
    <name type="scientific">Mesobaculum littorinae</name>
    <dbReference type="NCBI Taxonomy" id="2486419"/>
    <lineage>
        <taxon>Bacteria</taxon>
        <taxon>Pseudomonadati</taxon>
        <taxon>Pseudomonadota</taxon>
        <taxon>Alphaproteobacteria</taxon>
        <taxon>Rhodobacterales</taxon>
        <taxon>Roseobacteraceae</taxon>
        <taxon>Mesobaculum</taxon>
    </lineage>
</organism>
<accession>A0A438AD89</accession>
<keyword evidence="2" id="KW-1185">Reference proteome</keyword>
<evidence type="ECO:0000313" key="2">
    <source>
        <dbReference type="Proteomes" id="UP000285908"/>
    </source>
</evidence>
<dbReference type="EMBL" id="RQXX01000009">
    <property type="protein sequence ID" value="RVV96648.1"/>
    <property type="molecule type" value="Genomic_DNA"/>
</dbReference>
<protein>
    <submittedName>
        <fullName evidence="1">Uncharacterized protein</fullName>
    </submittedName>
</protein>
<proteinExistence type="predicted"/>